<dbReference type="InterPro" id="IPR057309">
    <property type="entry name" value="PcsB_CC"/>
</dbReference>
<dbReference type="Proteomes" id="UP000790580">
    <property type="component" value="Unassembled WGS sequence"/>
</dbReference>
<keyword evidence="5" id="KW-0788">Thiol protease</keyword>
<evidence type="ECO:0000256" key="1">
    <source>
        <dbReference type="ARBA" id="ARBA00007074"/>
    </source>
</evidence>
<proteinExistence type="inferred from homology"/>
<feature type="region of interest" description="Disordered" evidence="7">
    <location>
        <begin position="263"/>
        <end position="310"/>
    </location>
</feature>
<dbReference type="EMBL" id="JAHQCR010000050">
    <property type="protein sequence ID" value="MBU9722201.1"/>
    <property type="molecule type" value="Genomic_DNA"/>
</dbReference>
<feature type="domain" description="NlpC/P60" evidence="8">
    <location>
        <begin position="309"/>
        <end position="432"/>
    </location>
</feature>
<feature type="region of interest" description="Disordered" evidence="7">
    <location>
        <begin position="216"/>
        <end position="236"/>
    </location>
</feature>
<dbReference type="Gene3D" id="3.90.1720.10">
    <property type="entry name" value="endopeptidase domain like (from Nostoc punctiforme)"/>
    <property type="match status" value="1"/>
</dbReference>
<gene>
    <name evidence="9" type="ORF">KS407_12215</name>
</gene>
<keyword evidence="3" id="KW-0732">Signal</keyword>
<dbReference type="Pfam" id="PF24568">
    <property type="entry name" value="CC_PcsB"/>
    <property type="match status" value="1"/>
</dbReference>
<evidence type="ECO:0000256" key="2">
    <source>
        <dbReference type="ARBA" id="ARBA00022670"/>
    </source>
</evidence>
<evidence type="ECO:0000256" key="7">
    <source>
        <dbReference type="SAM" id="MobiDB-lite"/>
    </source>
</evidence>
<evidence type="ECO:0000256" key="3">
    <source>
        <dbReference type="ARBA" id="ARBA00022729"/>
    </source>
</evidence>
<keyword evidence="4" id="KW-0378">Hydrolase</keyword>
<name>A0ABS6JUE2_9BACI</name>
<dbReference type="InterPro" id="IPR000064">
    <property type="entry name" value="NLP_P60_dom"/>
</dbReference>
<comment type="caution">
    <text evidence="9">The sequence shown here is derived from an EMBL/GenBank/DDBJ whole genome shotgun (WGS) entry which is preliminary data.</text>
</comment>
<evidence type="ECO:0000256" key="6">
    <source>
        <dbReference type="SAM" id="Coils"/>
    </source>
</evidence>
<dbReference type="PANTHER" id="PTHR47053">
    <property type="entry name" value="MUREIN DD-ENDOPEPTIDASE MEPH-RELATED"/>
    <property type="match status" value="1"/>
</dbReference>
<dbReference type="PANTHER" id="PTHR47053:SF1">
    <property type="entry name" value="MUREIN DD-ENDOPEPTIDASE MEPH-RELATED"/>
    <property type="match status" value="1"/>
</dbReference>
<keyword evidence="10" id="KW-1185">Reference proteome</keyword>
<dbReference type="Pfam" id="PF00877">
    <property type="entry name" value="NLPC_P60"/>
    <property type="match status" value="1"/>
</dbReference>
<dbReference type="PROSITE" id="PS51935">
    <property type="entry name" value="NLPC_P60"/>
    <property type="match status" value="1"/>
</dbReference>
<protein>
    <submittedName>
        <fullName evidence="9">C40 family peptidase</fullName>
    </submittedName>
</protein>
<evidence type="ECO:0000259" key="8">
    <source>
        <dbReference type="PROSITE" id="PS51935"/>
    </source>
</evidence>
<keyword evidence="2" id="KW-0645">Protease</keyword>
<evidence type="ECO:0000313" key="10">
    <source>
        <dbReference type="Proteomes" id="UP000790580"/>
    </source>
</evidence>
<comment type="similarity">
    <text evidence="1">Belongs to the peptidase C40 family.</text>
</comment>
<reference evidence="9 10" key="1">
    <citation type="submission" date="2021-06" db="EMBL/GenBank/DDBJ databases">
        <title>Bacillus sp. RD4P76, an endophyte from a halophyte.</title>
        <authorList>
            <person name="Sun J.-Q."/>
        </authorList>
    </citation>
    <scope>NUCLEOTIDE SEQUENCE [LARGE SCALE GENOMIC DNA]</scope>
    <source>
        <strain evidence="9 10">JCM 17098</strain>
    </source>
</reference>
<feature type="compositionally biased region" description="Basic and acidic residues" evidence="7">
    <location>
        <begin position="263"/>
        <end position="272"/>
    </location>
</feature>
<dbReference type="SUPFAM" id="SSF54001">
    <property type="entry name" value="Cysteine proteinases"/>
    <property type="match status" value="1"/>
</dbReference>
<evidence type="ECO:0000256" key="5">
    <source>
        <dbReference type="ARBA" id="ARBA00022807"/>
    </source>
</evidence>
<dbReference type="InterPro" id="IPR051202">
    <property type="entry name" value="Peptidase_C40"/>
</dbReference>
<feature type="compositionally biased region" description="Low complexity" evidence="7">
    <location>
        <begin position="273"/>
        <end position="307"/>
    </location>
</feature>
<evidence type="ECO:0000256" key="4">
    <source>
        <dbReference type="ARBA" id="ARBA00022801"/>
    </source>
</evidence>
<sequence length="434" mass="48201">MIESGGILVLRRKIFILGTVVVLGVSSFSSFSSVSAETVSDLQRQQSEIQSERSEIQSNLSGVEEEIADVMEELERINAQIKRIDDAMEENQAVIDETNEDISLAEEEIEELEAEIEVLQADIDKRFELLKERAASYQKSGGNINYLEVIFGAKSFGDFIERVIAITTIARADNDFIETLEANVAEVERKQAYVEDKLFDLNELKTELVGMQHHLEDQQEHADELRREAKEKEKQNRQLMEQLIAEDRSLAAQEDEIRRNISAQREAERRAAEQAAASQTAATTSSNSSSNSTSNSSNSQTTASNQTFSGDVNTVMNVGRRYIGNSVYGLGRNDPANGVFDCSAFTMWSFAQIGVNIGRSTVQQSRVGQRVNASNMKPGDLVFFDTYKRDGHVGIYIGNGQFIGSQSSTGVAIASMNSTYWSNAFKGHVRRVLN</sequence>
<evidence type="ECO:0000313" key="9">
    <source>
        <dbReference type="EMBL" id="MBU9722201.1"/>
    </source>
</evidence>
<accession>A0ABS6JUE2</accession>
<organism evidence="9 10">
    <name type="scientific">Evansella alkalicola</name>
    <dbReference type="NCBI Taxonomy" id="745819"/>
    <lineage>
        <taxon>Bacteria</taxon>
        <taxon>Bacillati</taxon>
        <taxon>Bacillota</taxon>
        <taxon>Bacilli</taxon>
        <taxon>Bacillales</taxon>
        <taxon>Bacillaceae</taxon>
        <taxon>Evansella</taxon>
    </lineage>
</organism>
<dbReference type="InterPro" id="IPR038765">
    <property type="entry name" value="Papain-like_cys_pep_sf"/>
</dbReference>
<dbReference type="Gene3D" id="6.10.250.3150">
    <property type="match status" value="1"/>
</dbReference>
<feature type="coiled-coil region" evidence="6">
    <location>
        <begin position="39"/>
        <end position="129"/>
    </location>
</feature>
<keyword evidence="6" id="KW-0175">Coiled coil</keyword>